<evidence type="ECO:0000256" key="1">
    <source>
        <dbReference type="SAM" id="Phobius"/>
    </source>
</evidence>
<feature type="transmembrane region" description="Helical" evidence="1">
    <location>
        <begin position="6"/>
        <end position="34"/>
    </location>
</feature>
<name>A0A132B4B2_MOLSC</name>
<feature type="transmembrane region" description="Helical" evidence="1">
    <location>
        <begin position="55"/>
        <end position="80"/>
    </location>
</feature>
<dbReference type="GeneID" id="28826152"/>
<gene>
    <name evidence="2" type="ORF">LY89DRAFT_691886</name>
</gene>
<reference evidence="2 3" key="1">
    <citation type="submission" date="2015-10" db="EMBL/GenBank/DDBJ databases">
        <title>Full genome of DAOMC 229536 Phialocephala scopiformis, a fungal endophyte of spruce producing the potent anti-insectan compound rugulosin.</title>
        <authorList>
            <consortium name="DOE Joint Genome Institute"/>
            <person name="Walker A.K."/>
            <person name="Frasz S.L."/>
            <person name="Seifert K.A."/>
            <person name="Miller J.D."/>
            <person name="Mondo S.J."/>
            <person name="Labutti K."/>
            <person name="Lipzen A."/>
            <person name="Dockter R."/>
            <person name="Kennedy M."/>
            <person name="Grigoriev I.V."/>
            <person name="Spatafora J.W."/>
        </authorList>
    </citation>
    <scope>NUCLEOTIDE SEQUENCE [LARGE SCALE GENOMIC DNA]</scope>
    <source>
        <strain evidence="2 3">CBS 120377</strain>
    </source>
</reference>
<accession>A0A132B4B2</accession>
<organism evidence="2 3">
    <name type="scientific">Mollisia scopiformis</name>
    <name type="common">Conifer needle endophyte fungus</name>
    <name type="synonym">Phialocephala scopiformis</name>
    <dbReference type="NCBI Taxonomy" id="149040"/>
    <lineage>
        <taxon>Eukaryota</taxon>
        <taxon>Fungi</taxon>
        <taxon>Dikarya</taxon>
        <taxon>Ascomycota</taxon>
        <taxon>Pezizomycotina</taxon>
        <taxon>Leotiomycetes</taxon>
        <taxon>Helotiales</taxon>
        <taxon>Mollisiaceae</taxon>
        <taxon>Mollisia</taxon>
    </lineage>
</organism>
<keyword evidence="1" id="KW-1133">Transmembrane helix</keyword>
<evidence type="ECO:0000313" key="2">
    <source>
        <dbReference type="EMBL" id="KUJ07073.1"/>
    </source>
</evidence>
<protein>
    <submittedName>
        <fullName evidence="2">DUF1772-domain-containing protein</fullName>
    </submittedName>
</protein>
<dbReference type="KEGG" id="psco:LY89DRAFT_691886"/>
<dbReference type="InterPro" id="IPR013901">
    <property type="entry name" value="Anthrone_oxy"/>
</dbReference>
<dbReference type="Pfam" id="PF08592">
    <property type="entry name" value="Anthrone_oxy"/>
    <property type="match status" value="1"/>
</dbReference>
<keyword evidence="3" id="KW-1185">Reference proteome</keyword>
<dbReference type="OrthoDB" id="5954308at2759"/>
<dbReference type="EMBL" id="KQ947441">
    <property type="protein sequence ID" value="KUJ07073.1"/>
    <property type="molecule type" value="Genomic_DNA"/>
</dbReference>
<dbReference type="InParanoid" id="A0A132B4B2"/>
<dbReference type="RefSeq" id="XP_018061428.1">
    <property type="nucleotide sequence ID" value="XM_018216426.1"/>
</dbReference>
<feature type="transmembrane region" description="Helical" evidence="1">
    <location>
        <begin position="86"/>
        <end position="109"/>
    </location>
</feature>
<dbReference type="AlphaFoldDB" id="A0A132B4B2"/>
<keyword evidence="1" id="KW-0812">Transmembrane</keyword>
<evidence type="ECO:0000313" key="3">
    <source>
        <dbReference type="Proteomes" id="UP000070700"/>
    </source>
</evidence>
<sequence>MIPTAAWPLGLGLLVTSPILFGNVGLSLVGPVPIIKEEIGTSRLSKQDKVRIWSLFFNSSATYIVGGTFLTAGLHAIAAFTAPDHFIRNLSIISALSSLSIIPWTLTVIMPTNKALLQMNEKQELSSQEEGDVMRLITTWDTYHKVRYIGYGVGWATGLAALMATVRIA</sequence>
<keyword evidence="1" id="KW-0472">Membrane</keyword>
<proteinExistence type="predicted"/>
<dbReference type="Proteomes" id="UP000070700">
    <property type="component" value="Unassembled WGS sequence"/>
</dbReference>